<dbReference type="InterPro" id="IPR031531">
    <property type="entry name" value="DNAAF8"/>
</dbReference>
<proteinExistence type="predicted"/>
<evidence type="ECO:0000256" key="2">
    <source>
        <dbReference type="ARBA" id="ARBA00024177"/>
    </source>
</evidence>
<feature type="compositionally biased region" description="Basic and acidic residues" evidence="6">
    <location>
        <begin position="347"/>
        <end position="357"/>
    </location>
</feature>
<feature type="region of interest" description="Disordered" evidence="6">
    <location>
        <begin position="117"/>
        <end position="207"/>
    </location>
</feature>
<comment type="subcellular location">
    <subcellularLocation>
        <location evidence="3">Dynein axonemal particle</location>
    </subcellularLocation>
</comment>
<evidence type="ECO:0000256" key="4">
    <source>
        <dbReference type="ARBA" id="ARBA00024428"/>
    </source>
</evidence>
<dbReference type="GO" id="GO:0070840">
    <property type="term" value="F:dynein complex binding"/>
    <property type="evidence" value="ECO:0007669"/>
    <property type="project" value="InterPro"/>
</dbReference>
<feature type="region of interest" description="Disordered" evidence="6">
    <location>
        <begin position="451"/>
        <end position="524"/>
    </location>
</feature>
<feature type="region of interest" description="Disordered" evidence="6">
    <location>
        <begin position="335"/>
        <end position="360"/>
    </location>
</feature>
<dbReference type="OMA" id="GPGTVWW"/>
<evidence type="ECO:0000256" key="3">
    <source>
        <dbReference type="ARBA" id="ARBA00024190"/>
    </source>
</evidence>
<dbReference type="Ensembl" id="ENSUAMT00000023302.1">
    <property type="protein sequence ID" value="ENSUAMP00000020851.1"/>
    <property type="gene ID" value="ENSUAMG00000016417.1"/>
</dbReference>
<evidence type="ECO:0000256" key="6">
    <source>
        <dbReference type="SAM" id="MobiDB-lite"/>
    </source>
</evidence>
<keyword evidence="1" id="KW-0963">Cytoplasm</keyword>
<dbReference type="Pfam" id="PF15773">
    <property type="entry name" value="DAAP1"/>
    <property type="match status" value="1"/>
</dbReference>
<name>A0A452RNR2_URSAM</name>
<dbReference type="GeneTree" id="ENSGT00390000015381"/>
<evidence type="ECO:0000256" key="1">
    <source>
        <dbReference type="ARBA" id="ARBA00022490"/>
    </source>
</evidence>
<dbReference type="GO" id="GO:0120293">
    <property type="term" value="C:dynein axonemal particle"/>
    <property type="evidence" value="ECO:0007669"/>
    <property type="project" value="UniProtKB-SubCell"/>
</dbReference>
<keyword evidence="8" id="KW-1185">Reference proteome</keyword>
<organism evidence="7 8">
    <name type="scientific">Ursus americanus</name>
    <name type="common">American black bear</name>
    <name type="synonym">Euarctos americanus</name>
    <dbReference type="NCBI Taxonomy" id="9643"/>
    <lineage>
        <taxon>Eukaryota</taxon>
        <taxon>Metazoa</taxon>
        <taxon>Chordata</taxon>
        <taxon>Craniata</taxon>
        <taxon>Vertebrata</taxon>
        <taxon>Euteleostomi</taxon>
        <taxon>Mammalia</taxon>
        <taxon>Eutheria</taxon>
        <taxon>Laurasiatheria</taxon>
        <taxon>Carnivora</taxon>
        <taxon>Caniformia</taxon>
        <taxon>Ursidae</taxon>
        <taxon>Ursus</taxon>
    </lineage>
</organism>
<gene>
    <name evidence="7" type="primary">DNAAF8</name>
</gene>
<comment type="function">
    <text evidence="2">In cyliated cells, dynein axonemal particle-specific protein required for deployment of ODA to the axoneme. Interacts with outer dynein arm (ODA) subunits.</text>
</comment>
<dbReference type="AlphaFoldDB" id="A0A452RNR2"/>
<accession>A0A452RNR2</accession>
<sequence>MASQDKDEESSPCWASQTGPWDAILEAVREQLPSLDSDSSLSDCGAEELFIFQRDQTALIPDLSEELAEDPARAWLATVDGSPEVCRRQRARQCGCDRPGVVPAELTAEPWKEWAAKTKGAASVQGGDPGGPVESCGEASSLLQVPEDTPTWQEGNHGAVSFDTQGPPRGPHGEATFSPWEGDPKTEPLDAGSQAHRGTDSTDRRALRRERRRLIEKDILHKVTWDARDPACSEQSPVKEVPCAMAAAGLRPEMPPERPREGPPVLSLKELEEWDLDHILQSLAGQEGDRGDHAPRASWWAADHPHRGVQRVLSQDRLMEQLILLCATQSRAPSAWRVPADTPQDTMRQEARSRSVPREPGFQAELGLTLAKSRQLRSPAEPPTIFIDLRPSEPSDPRSVEREHASGSTLAPSCGEVCFHLVLIDRLLCHRDCTGKSQLLQQLRAFRKGTAQPNLPATGGPSGQKAQVPEDQASSTTGRKQHVPAWAEQHSTQARRPGEGPRALGDNLGPGTAREAPVPPLGQL</sequence>
<reference evidence="7" key="2">
    <citation type="submission" date="2025-08" db="UniProtKB">
        <authorList>
            <consortium name="Ensembl"/>
        </authorList>
    </citation>
    <scope>IDENTIFICATION</scope>
</reference>
<protein>
    <recommendedName>
        <fullName evidence="4">Dynein axonemal assembly factor 8</fullName>
    </recommendedName>
    <alternativeName>
        <fullName evidence="5">Dynein axonemal-associated protein 1</fullName>
    </alternativeName>
</protein>
<evidence type="ECO:0000313" key="8">
    <source>
        <dbReference type="Proteomes" id="UP000291022"/>
    </source>
</evidence>
<dbReference type="PANTHER" id="PTHR35977:SF1">
    <property type="entry name" value="DYNEIN AXONEMAL ASSEMBLY FACTOR 8"/>
    <property type="match status" value="1"/>
</dbReference>
<feature type="compositionally biased region" description="Basic and acidic residues" evidence="6">
    <location>
        <begin position="390"/>
        <end position="405"/>
    </location>
</feature>
<reference evidence="8" key="1">
    <citation type="submission" date="2016-06" db="EMBL/GenBank/DDBJ databases">
        <title>De novo assembly and RNA-Seq shows season-dependent expression and editing in black bear kidneys.</title>
        <authorList>
            <person name="Korstanje R."/>
            <person name="Srivastava A."/>
            <person name="Sarsani V.K."/>
            <person name="Sheehan S.M."/>
            <person name="Seger R.L."/>
            <person name="Barter M.E."/>
            <person name="Lindqvist C."/>
            <person name="Brody L.C."/>
            <person name="Mullikin J.C."/>
        </authorList>
    </citation>
    <scope>NUCLEOTIDE SEQUENCE [LARGE SCALE GENOMIC DNA]</scope>
</reference>
<evidence type="ECO:0000256" key="5">
    <source>
        <dbReference type="ARBA" id="ARBA00030565"/>
    </source>
</evidence>
<feature type="region of interest" description="Disordered" evidence="6">
    <location>
        <begin position="374"/>
        <end position="409"/>
    </location>
</feature>
<dbReference type="STRING" id="9643.ENSUAMP00000020851"/>
<reference evidence="7" key="3">
    <citation type="submission" date="2025-09" db="UniProtKB">
        <authorList>
            <consortium name="Ensembl"/>
        </authorList>
    </citation>
    <scope>IDENTIFICATION</scope>
</reference>
<dbReference type="Proteomes" id="UP000291022">
    <property type="component" value="Unassembled WGS sequence"/>
</dbReference>
<evidence type="ECO:0000313" key="7">
    <source>
        <dbReference type="Ensembl" id="ENSUAMP00000020851.1"/>
    </source>
</evidence>
<dbReference type="PANTHER" id="PTHR35977">
    <property type="entry name" value="CHROMOSOME 16 OPEN READING FRAME 71"/>
    <property type="match status" value="1"/>
</dbReference>